<keyword evidence="2 7" id="KW-0812">Transmembrane</keyword>
<evidence type="ECO:0000259" key="8">
    <source>
        <dbReference type="Pfam" id="PF20684"/>
    </source>
</evidence>
<feature type="transmembrane region" description="Helical" evidence="7">
    <location>
        <begin position="192"/>
        <end position="214"/>
    </location>
</feature>
<evidence type="ECO:0000256" key="7">
    <source>
        <dbReference type="SAM" id="Phobius"/>
    </source>
</evidence>
<keyword evidence="10" id="KW-1185">Reference proteome</keyword>
<feature type="transmembrane region" description="Helical" evidence="7">
    <location>
        <begin position="98"/>
        <end position="118"/>
    </location>
</feature>
<comment type="subcellular location">
    <subcellularLocation>
        <location evidence="1">Membrane</location>
        <topology evidence="1">Multi-pass membrane protein</topology>
    </subcellularLocation>
</comment>
<dbReference type="PANTHER" id="PTHR33048">
    <property type="entry name" value="PTH11-LIKE INTEGRAL MEMBRANE PROTEIN (AFU_ORTHOLOGUE AFUA_5G11245)"/>
    <property type="match status" value="1"/>
</dbReference>
<keyword evidence="4 7" id="KW-0472">Membrane</keyword>
<comment type="caution">
    <text evidence="9">The sequence shown here is derived from an EMBL/GenBank/DDBJ whole genome shotgun (WGS) entry which is preliminary data.</text>
</comment>
<feature type="transmembrane region" description="Helical" evidence="7">
    <location>
        <begin position="42"/>
        <end position="70"/>
    </location>
</feature>
<proteinExistence type="inferred from homology"/>
<dbReference type="EMBL" id="JBBWRZ010000006">
    <property type="protein sequence ID" value="KAK8233701.1"/>
    <property type="molecule type" value="Genomic_DNA"/>
</dbReference>
<evidence type="ECO:0000313" key="10">
    <source>
        <dbReference type="Proteomes" id="UP001492380"/>
    </source>
</evidence>
<feature type="transmembrane region" description="Helical" evidence="7">
    <location>
        <begin position="261"/>
        <end position="280"/>
    </location>
</feature>
<dbReference type="InterPro" id="IPR052337">
    <property type="entry name" value="SAT4-like"/>
</dbReference>
<feature type="domain" description="Rhodopsin" evidence="8">
    <location>
        <begin position="26"/>
        <end position="284"/>
    </location>
</feature>
<evidence type="ECO:0000256" key="4">
    <source>
        <dbReference type="ARBA" id="ARBA00023136"/>
    </source>
</evidence>
<dbReference type="Proteomes" id="UP001492380">
    <property type="component" value="Unassembled WGS sequence"/>
</dbReference>
<feature type="transmembrane region" description="Helical" evidence="7">
    <location>
        <begin position="130"/>
        <end position="152"/>
    </location>
</feature>
<feature type="region of interest" description="Disordered" evidence="6">
    <location>
        <begin position="303"/>
        <end position="328"/>
    </location>
</feature>
<dbReference type="Pfam" id="PF20684">
    <property type="entry name" value="Fung_rhodopsin"/>
    <property type="match status" value="1"/>
</dbReference>
<sequence length="429" mass="47763">MGCSRGLELAGVVIAMTMLAVIVVTFRFYVRITMYRNFGREDWVIMLALPNSLQIFTLIMSGCMVTQTYWGVGTHVDHLTEHHIERILFMATAETDDFVQWFYISVIFYNNALGALTGHSLVKISILLQYMHIFALSSVRIGCIIGLVWMGAFTLETTTISIFDCSPIRYFWDKSAKGGACVDFRTMWFCHAAINIVSDMYLIIVPMPAIVMLSIPLRQKIPLICAFSLGCFVTISSILRLSSINKVSESKDITYDNVDAAIWSCVELCLGIICASLPTFKAVLGRIFPSVFGSFTTGSGGSRNSGLLNHPERTHSIPTRTMPTRRPNTFRQYNYDSANSVATIGGNMGWGDILDLHPQEPVPRYTPPNEEAFRNMSGLERGENGQNNDEDSRQDSALSSSNPSDTRSDPHDPRRDSTLPSATPSNTRK</sequence>
<feature type="compositionally biased region" description="Basic and acidic residues" evidence="6">
    <location>
        <begin position="406"/>
        <end position="417"/>
    </location>
</feature>
<dbReference type="PANTHER" id="PTHR33048:SF47">
    <property type="entry name" value="INTEGRAL MEMBRANE PROTEIN-RELATED"/>
    <property type="match status" value="1"/>
</dbReference>
<feature type="compositionally biased region" description="Low complexity" evidence="6">
    <location>
        <begin position="318"/>
        <end position="327"/>
    </location>
</feature>
<keyword evidence="3 7" id="KW-1133">Transmembrane helix</keyword>
<comment type="similarity">
    <text evidence="5">Belongs to the SAT4 family.</text>
</comment>
<protein>
    <recommendedName>
        <fullName evidence="8">Rhodopsin domain-containing protein</fullName>
    </recommendedName>
</protein>
<gene>
    <name evidence="9" type="ORF">HDK90DRAFT_553597</name>
</gene>
<evidence type="ECO:0000313" key="9">
    <source>
        <dbReference type="EMBL" id="KAK8233701.1"/>
    </source>
</evidence>
<name>A0ABR1YMH3_9PEZI</name>
<evidence type="ECO:0000256" key="6">
    <source>
        <dbReference type="SAM" id="MobiDB-lite"/>
    </source>
</evidence>
<feature type="region of interest" description="Disordered" evidence="6">
    <location>
        <begin position="378"/>
        <end position="429"/>
    </location>
</feature>
<reference evidence="9 10" key="1">
    <citation type="submission" date="2024-04" db="EMBL/GenBank/DDBJ databases">
        <title>Phyllosticta paracitricarpa is synonymous to the EU quarantine fungus P. citricarpa based on phylogenomic analyses.</title>
        <authorList>
            <consortium name="Lawrence Berkeley National Laboratory"/>
            <person name="Van Ingen-Buijs V.A."/>
            <person name="Van Westerhoven A.C."/>
            <person name="Haridas S."/>
            <person name="Skiadas P."/>
            <person name="Martin F."/>
            <person name="Groenewald J.Z."/>
            <person name="Crous P.W."/>
            <person name="Seidl M.F."/>
        </authorList>
    </citation>
    <scope>NUCLEOTIDE SEQUENCE [LARGE SCALE GENOMIC DNA]</scope>
    <source>
        <strain evidence="9 10">CBS 123374</strain>
    </source>
</reference>
<feature type="compositionally biased region" description="Polar residues" evidence="6">
    <location>
        <begin position="395"/>
        <end position="405"/>
    </location>
</feature>
<accession>A0ABR1YMH3</accession>
<evidence type="ECO:0000256" key="3">
    <source>
        <dbReference type="ARBA" id="ARBA00022989"/>
    </source>
</evidence>
<evidence type="ECO:0000256" key="5">
    <source>
        <dbReference type="ARBA" id="ARBA00038359"/>
    </source>
</evidence>
<organism evidence="9 10">
    <name type="scientific">Phyllosticta capitalensis</name>
    <dbReference type="NCBI Taxonomy" id="121624"/>
    <lineage>
        <taxon>Eukaryota</taxon>
        <taxon>Fungi</taxon>
        <taxon>Dikarya</taxon>
        <taxon>Ascomycota</taxon>
        <taxon>Pezizomycotina</taxon>
        <taxon>Dothideomycetes</taxon>
        <taxon>Dothideomycetes incertae sedis</taxon>
        <taxon>Botryosphaeriales</taxon>
        <taxon>Phyllostictaceae</taxon>
        <taxon>Phyllosticta</taxon>
    </lineage>
</organism>
<evidence type="ECO:0000256" key="2">
    <source>
        <dbReference type="ARBA" id="ARBA00022692"/>
    </source>
</evidence>
<feature type="transmembrane region" description="Helical" evidence="7">
    <location>
        <begin position="12"/>
        <end position="30"/>
    </location>
</feature>
<feature type="transmembrane region" description="Helical" evidence="7">
    <location>
        <begin position="221"/>
        <end position="241"/>
    </location>
</feature>
<feature type="compositionally biased region" description="Polar residues" evidence="6">
    <location>
        <begin position="418"/>
        <end position="429"/>
    </location>
</feature>
<dbReference type="InterPro" id="IPR049326">
    <property type="entry name" value="Rhodopsin_dom_fungi"/>
</dbReference>
<evidence type="ECO:0000256" key="1">
    <source>
        <dbReference type="ARBA" id="ARBA00004141"/>
    </source>
</evidence>